<keyword evidence="5" id="KW-1185">Reference proteome</keyword>
<dbReference type="SMART" id="SM00116">
    <property type="entry name" value="CBS"/>
    <property type="match status" value="2"/>
</dbReference>
<keyword evidence="1" id="KW-0129">CBS domain</keyword>
<keyword evidence="2" id="KW-1133">Transmembrane helix</keyword>
<feature type="transmembrane region" description="Helical" evidence="2">
    <location>
        <begin position="70"/>
        <end position="90"/>
    </location>
</feature>
<dbReference type="Pfam" id="PF04982">
    <property type="entry name" value="TM_HPP"/>
    <property type="match status" value="1"/>
</dbReference>
<name>A0ABR9SEJ1_9BURK</name>
<dbReference type="InterPro" id="IPR058581">
    <property type="entry name" value="TM_HPP"/>
</dbReference>
<dbReference type="Pfam" id="PF00571">
    <property type="entry name" value="CBS"/>
    <property type="match status" value="2"/>
</dbReference>
<evidence type="ECO:0000259" key="3">
    <source>
        <dbReference type="PROSITE" id="PS51371"/>
    </source>
</evidence>
<organism evidence="4 5">
    <name type="scientific">Ramlibacter aquaticus</name>
    <dbReference type="NCBI Taxonomy" id="2780094"/>
    <lineage>
        <taxon>Bacteria</taxon>
        <taxon>Pseudomonadati</taxon>
        <taxon>Pseudomonadota</taxon>
        <taxon>Betaproteobacteria</taxon>
        <taxon>Burkholderiales</taxon>
        <taxon>Comamonadaceae</taxon>
        <taxon>Ramlibacter</taxon>
    </lineage>
</organism>
<evidence type="ECO:0000313" key="4">
    <source>
        <dbReference type="EMBL" id="MBE7940776.1"/>
    </source>
</evidence>
<feature type="transmembrane region" description="Helical" evidence="2">
    <location>
        <begin position="135"/>
        <end position="154"/>
    </location>
</feature>
<dbReference type="CDD" id="cd04600">
    <property type="entry name" value="CBS_pair_HPP_assoc"/>
    <property type="match status" value="1"/>
</dbReference>
<dbReference type="Gene3D" id="3.10.580.10">
    <property type="entry name" value="CBS-domain"/>
    <property type="match status" value="1"/>
</dbReference>
<protein>
    <submittedName>
        <fullName evidence="4">HPP family protein</fullName>
    </submittedName>
</protein>
<dbReference type="InterPro" id="IPR000644">
    <property type="entry name" value="CBS_dom"/>
</dbReference>
<dbReference type="PANTHER" id="PTHR33741">
    <property type="entry name" value="TRANSMEMBRANE PROTEIN DDB_G0269096-RELATED"/>
    <property type="match status" value="1"/>
</dbReference>
<sequence length="370" mass="38995">MRRFIPGPVGISPGEAWRAALGAGIGLAFAAALCRMLAPGQPAAAWLIAPLGASALLVFVVPASPLAQPWPVIAGNTLSALVGIACVQAFPDPVLAAGVAMAVAVLLMASLRCLHPPGGAAAVLMAVAHVTHYDFAIFPVLMNSLALVGMGLLYNNLTGRPYPRAQVLPADPGLRPVDARRFSAEDLDTALARYNQVLDIGRADLQVLLEEAEMAAYQRKLGALRCADVMSRAPVSVPFGASLQEAWDLMHARRIKALPVLDRAQRICGIVTTADFMRLDSGSGVTDLQARLRAALKPSGSTHSERPEVVGQIMTRSVRVASGDSLLADLIPVFAHDGHHHIPVIDGQQRLVGMITQSDVVRALYHAPAA</sequence>
<dbReference type="SUPFAM" id="SSF54631">
    <property type="entry name" value="CBS-domain pair"/>
    <property type="match status" value="1"/>
</dbReference>
<feature type="transmembrane region" description="Helical" evidence="2">
    <location>
        <begin position="44"/>
        <end position="63"/>
    </location>
</feature>
<evidence type="ECO:0000256" key="2">
    <source>
        <dbReference type="SAM" id="Phobius"/>
    </source>
</evidence>
<dbReference type="InterPro" id="IPR007065">
    <property type="entry name" value="HPP"/>
</dbReference>
<feature type="transmembrane region" description="Helical" evidence="2">
    <location>
        <begin position="96"/>
        <end position="114"/>
    </location>
</feature>
<evidence type="ECO:0000256" key="1">
    <source>
        <dbReference type="PROSITE-ProRule" id="PRU00703"/>
    </source>
</evidence>
<proteinExistence type="predicted"/>
<dbReference type="PROSITE" id="PS51371">
    <property type="entry name" value="CBS"/>
    <property type="match status" value="2"/>
</dbReference>
<keyword evidence="2" id="KW-0812">Transmembrane</keyword>
<accession>A0ABR9SEJ1</accession>
<dbReference type="EMBL" id="JADDOJ010000031">
    <property type="protein sequence ID" value="MBE7940776.1"/>
    <property type="molecule type" value="Genomic_DNA"/>
</dbReference>
<keyword evidence="2" id="KW-0472">Membrane</keyword>
<feature type="domain" description="CBS" evidence="3">
    <location>
        <begin position="230"/>
        <end position="288"/>
    </location>
</feature>
<gene>
    <name evidence="4" type="ORF">IM725_09365</name>
</gene>
<evidence type="ECO:0000313" key="5">
    <source>
        <dbReference type="Proteomes" id="UP000715965"/>
    </source>
</evidence>
<dbReference type="InterPro" id="IPR046342">
    <property type="entry name" value="CBS_dom_sf"/>
</dbReference>
<feature type="transmembrane region" description="Helical" evidence="2">
    <location>
        <begin position="20"/>
        <end position="38"/>
    </location>
</feature>
<reference evidence="4 5" key="1">
    <citation type="submission" date="2020-10" db="EMBL/GenBank/DDBJ databases">
        <title>Draft genome of Ramlibacter aquaticus LMG 30558.</title>
        <authorList>
            <person name="Props R."/>
        </authorList>
    </citation>
    <scope>NUCLEOTIDE SEQUENCE [LARGE SCALE GENOMIC DNA]</scope>
    <source>
        <strain evidence="4 5">LMG 30558</strain>
    </source>
</reference>
<comment type="caution">
    <text evidence="4">The sequence shown here is derived from an EMBL/GenBank/DDBJ whole genome shotgun (WGS) entry which is preliminary data.</text>
</comment>
<dbReference type="Proteomes" id="UP000715965">
    <property type="component" value="Unassembled WGS sequence"/>
</dbReference>
<feature type="domain" description="CBS" evidence="3">
    <location>
        <begin position="314"/>
        <end position="370"/>
    </location>
</feature>
<dbReference type="PANTHER" id="PTHR33741:SF5">
    <property type="entry name" value="TRANSMEMBRANE PROTEIN DDB_G0269096-RELATED"/>
    <property type="match status" value="1"/>
</dbReference>